<evidence type="ECO:0000313" key="2">
    <source>
        <dbReference type="EMBL" id="DAF49456.1"/>
    </source>
</evidence>
<evidence type="ECO:0000256" key="1">
    <source>
        <dbReference type="SAM" id="Phobius"/>
    </source>
</evidence>
<name>A0A8S5SEV0_9CAUD</name>
<reference evidence="2" key="1">
    <citation type="journal article" date="2021" name="Proc. Natl. Acad. Sci. U.S.A.">
        <title>A Catalog of Tens of Thousands of Viruses from Human Metagenomes Reveals Hidden Associations with Chronic Diseases.</title>
        <authorList>
            <person name="Tisza M.J."/>
            <person name="Buck C.B."/>
        </authorList>
    </citation>
    <scope>NUCLEOTIDE SEQUENCE</scope>
    <source>
        <strain evidence="2">CtI8Q15</strain>
    </source>
</reference>
<dbReference type="EMBL" id="BK032582">
    <property type="protein sequence ID" value="DAF49456.1"/>
    <property type="molecule type" value="Genomic_DNA"/>
</dbReference>
<proteinExistence type="predicted"/>
<sequence length="87" mass="10307">MVNLENTQLLARMYFILQARLWPFLRRQQPHHLGFKIVKNLKHFKRCFKFLVLWANMNAILTISAVTIVILLVIMAYDYAKKSKTQG</sequence>
<keyword evidence="1" id="KW-1133">Transmembrane helix</keyword>
<keyword evidence="1" id="KW-0472">Membrane</keyword>
<feature type="transmembrane region" description="Helical" evidence="1">
    <location>
        <begin position="51"/>
        <end position="77"/>
    </location>
</feature>
<organism evidence="2">
    <name type="scientific">Siphoviridae sp. ctI8Q15</name>
    <dbReference type="NCBI Taxonomy" id="2827832"/>
    <lineage>
        <taxon>Viruses</taxon>
        <taxon>Duplodnaviria</taxon>
        <taxon>Heunggongvirae</taxon>
        <taxon>Uroviricota</taxon>
        <taxon>Caudoviricetes</taxon>
    </lineage>
</organism>
<keyword evidence="1" id="KW-0812">Transmembrane</keyword>
<protein>
    <submittedName>
        <fullName evidence="2">Uncharacterized protein</fullName>
    </submittedName>
</protein>
<accession>A0A8S5SEV0</accession>